<gene>
    <name evidence="1" type="ORF">CY34DRAFT_540148</name>
</gene>
<dbReference type="InParanoid" id="A0A0D0AUG7"/>
<proteinExistence type="predicted"/>
<evidence type="ECO:0000313" key="1">
    <source>
        <dbReference type="EMBL" id="KIK45326.1"/>
    </source>
</evidence>
<evidence type="ECO:0000313" key="2">
    <source>
        <dbReference type="Proteomes" id="UP000054485"/>
    </source>
</evidence>
<dbReference type="AlphaFoldDB" id="A0A0D0AUG7"/>
<dbReference type="HOGENOM" id="CLU_2335042_0_0_1"/>
<keyword evidence="2" id="KW-1185">Reference proteome</keyword>
<dbReference type="EMBL" id="KN835174">
    <property type="protein sequence ID" value="KIK45326.1"/>
    <property type="molecule type" value="Genomic_DNA"/>
</dbReference>
<reference evidence="2" key="2">
    <citation type="submission" date="2015-01" db="EMBL/GenBank/DDBJ databases">
        <title>Evolutionary Origins and Diversification of the Mycorrhizal Mutualists.</title>
        <authorList>
            <consortium name="DOE Joint Genome Institute"/>
            <consortium name="Mycorrhizal Genomics Consortium"/>
            <person name="Kohler A."/>
            <person name="Kuo A."/>
            <person name="Nagy L.G."/>
            <person name="Floudas D."/>
            <person name="Copeland A."/>
            <person name="Barry K.W."/>
            <person name="Cichocki N."/>
            <person name="Veneault-Fourrey C."/>
            <person name="LaButti K."/>
            <person name="Lindquist E.A."/>
            <person name="Lipzen A."/>
            <person name="Lundell T."/>
            <person name="Morin E."/>
            <person name="Murat C."/>
            <person name="Riley R."/>
            <person name="Ohm R."/>
            <person name="Sun H."/>
            <person name="Tunlid A."/>
            <person name="Henrissat B."/>
            <person name="Grigoriev I.V."/>
            <person name="Hibbett D.S."/>
            <person name="Martin F."/>
        </authorList>
    </citation>
    <scope>NUCLEOTIDE SEQUENCE [LARGE SCALE GENOMIC DNA]</scope>
    <source>
        <strain evidence="2">UH-Slu-Lm8-n1</strain>
    </source>
</reference>
<sequence>MALNSFLLDPAPCYELLSVQYHYGPSCCFQGIVGLQDTFPMLSTRSVSGNSHKCSLIMRSSLETPKAIIKNTMLERWPATLFQSGATFLSQVHSERDR</sequence>
<dbReference type="Proteomes" id="UP000054485">
    <property type="component" value="Unassembled WGS sequence"/>
</dbReference>
<organism evidence="1 2">
    <name type="scientific">Suillus luteus UH-Slu-Lm8-n1</name>
    <dbReference type="NCBI Taxonomy" id="930992"/>
    <lineage>
        <taxon>Eukaryota</taxon>
        <taxon>Fungi</taxon>
        <taxon>Dikarya</taxon>
        <taxon>Basidiomycota</taxon>
        <taxon>Agaricomycotina</taxon>
        <taxon>Agaricomycetes</taxon>
        <taxon>Agaricomycetidae</taxon>
        <taxon>Boletales</taxon>
        <taxon>Suillineae</taxon>
        <taxon>Suillaceae</taxon>
        <taxon>Suillus</taxon>
    </lineage>
</organism>
<name>A0A0D0AUG7_9AGAM</name>
<accession>A0A0D0AUG7</accession>
<reference evidence="1 2" key="1">
    <citation type="submission" date="2014-04" db="EMBL/GenBank/DDBJ databases">
        <authorList>
            <consortium name="DOE Joint Genome Institute"/>
            <person name="Kuo A."/>
            <person name="Ruytinx J."/>
            <person name="Rineau F."/>
            <person name="Colpaert J."/>
            <person name="Kohler A."/>
            <person name="Nagy L.G."/>
            <person name="Floudas D."/>
            <person name="Copeland A."/>
            <person name="Barry K.W."/>
            <person name="Cichocki N."/>
            <person name="Veneault-Fourrey C."/>
            <person name="LaButti K."/>
            <person name="Lindquist E.A."/>
            <person name="Lipzen A."/>
            <person name="Lundell T."/>
            <person name="Morin E."/>
            <person name="Murat C."/>
            <person name="Sun H."/>
            <person name="Tunlid A."/>
            <person name="Henrissat B."/>
            <person name="Grigoriev I.V."/>
            <person name="Hibbett D.S."/>
            <person name="Martin F."/>
            <person name="Nordberg H.P."/>
            <person name="Cantor M.N."/>
            <person name="Hua S.X."/>
        </authorList>
    </citation>
    <scope>NUCLEOTIDE SEQUENCE [LARGE SCALE GENOMIC DNA]</scope>
    <source>
        <strain evidence="1 2">UH-Slu-Lm8-n1</strain>
    </source>
</reference>
<protein>
    <submittedName>
        <fullName evidence="1">Uncharacterized protein</fullName>
    </submittedName>
</protein>